<comment type="caution">
    <text evidence="1">The sequence shown here is derived from an EMBL/GenBank/DDBJ whole genome shotgun (WGS) entry which is preliminary data.</text>
</comment>
<gene>
    <name evidence="1" type="ORF">BWQ96_04940</name>
</gene>
<sequence length="46" mass="4870">MDTRALKVAGNPFDALQAAGDVRDFAVSSDGTEIVGHSEESEESFI</sequence>
<keyword evidence="2" id="KW-1185">Reference proteome</keyword>
<accession>A0A2V3IT71</accession>
<dbReference type="Proteomes" id="UP000247409">
    <property type="component" value="Unassembled WGS sequence"/>
</dbReference>
<name>A0A2V3IT71_9FLOR</name>
<dbReference type="AlphaFoldDB" id="A0A2V3IT71"/>
<proteinExistence type="predicted"/>
<organism evidence="1 2">
    <name type="scientific">Gracilariopsis chorda</name>
    <dbReference type="NCBI Taxonomy" id="448386"/>
    <lineage>
        <taxon>Eukaryota</taxon>
        <taxon>Rhodophyta</taxon>
        <taxon>Florideophyceae</taxon>
        <taxon>Rhodymeniophycidae</taxon>
        <taxon>Gracilariales</taxon>
        <taxon>Gracilariaceae</taxon>
        <taxon>Gracilariopsis</taxon>
    </lineage>
</organism>
<reference evidence="1 2" key="1">
    <citation type="journal article" date="2018" name="Mol. Biol. Evol.">
        <title>Analysis of the draft genome of the red seaweed Gracilariopsis chorda provides insights into genome size evolution in Rhodophyta.</title>
        <authorList>
            <person name="Lee J."/>
            <person name="Yang E.C."/>
            <person name="Graf L."/>
            <person name="Yang J.H."/>
            <person name="Qiu H."/>
            <person name="Zel Zion U."/>
            <person name="Chan C.X."/>
            <person name="Stephens T.G."/>
            <person name="Weber A.P.M."/>
            <person name="Boo G.H."/>
            <person name="Boo S.M."/>
            <person name="Kim K.M."/>
            <person name="Shin Y."/>
            <person name="Jung M."/>
            <person name="Lee S.J."/>
            <person name="Yim H.S."/>
            <person name="Lee J.H."/>
            <person name="Bhattacharya D."/>
            <person name="Yoon H.S."/>
        </authorList>
    </citation>
    <scope>NUCLEOTIDE SEQUENCE [LARGE SCALE GENOMIC DNA]</scope>
    <source>
        <strain evidence="1 2">SKKU-2015</strain>
        <tissue evidence="1">Whole body</tissue>
    </source>
</reference>
<protein>
    <submittedName>
        <fullName evidence="1">Uncharacterized protein</fullName>
    </submittedName>
</protein>
<evidence type="ECO:0000313" key="2">
    <source>
        <dbReference type="Proteomes" id="UP000247409"/>
    </source>
</evidence>
<dbReference type="EMBL" id="NBIV01000064">
    <property type="protein sequence ID" value="PXF45299.1"/>
    <property type="molecule type" value="Genomic_DNA"/>
</dbReference>
<evidence type="ECO:0000313" key="1">
    <source>
        <dbReference type="EMBL" id="PXF45299.1"/>
    </source>
</evidence>